<dbReference type="GO" id="GO:0003700">
    <property type="term" value="F:DNA-binding transcription factor activity"/>
    <property type="evidence" value="ECO:0007669"/>
    <property type="project" value="InterPro"/>
</dbReference>
<dbReference type="SUPFAM" id="SSF48008">
    <property type="entry name" value="GntR ligand-binding domain-like"/>
    <property type="match status" value="1"/>
</dbReference>
<dbReference type="PANTHER" id="PTHR43537">
    <property type="entry name" value="TRANSCRIPTIONAL REGULATOR, GNTR FAMILY"/>
    <property type="match status" value="1"/>
</dbReference>
<dbReference type="HOGENOM" id="CLU_017584_5_2_11"/>
<dbReference type="InterPro" id="IPR008920">
    <property type="entry name" value="TF_FadR/GntR_C"/>
</dbReference>
<dbReference type="KEGG" id="rxy:Rxyl_3042"/>
<dbReference type="GO" id="GO:0043565">
    <property type="term" value="F:sequence-specific DNA binding"/>
    <property type="evidence" value="ECO:0007669"/>
    <property type="project" value="InterPro"/>
</dbReference>
<name>Q1ARM8_RUBXD</name>
<dbReference type="InterPro" id="IPR000524">
    <property type="entry name" value="Tscrpt_reg_HTH_GntR"/>
</dbReference>
<dbReference type="SMART" id="SM00345">
    <property type="entry name" value="HTH_GNTR"/>
    <property type="match status" value="1"/>
</dbReference>
<dbReference type="PANTHER" id="PTHR43537:SF24">
    <property type="entry name" value="GLUCONATE OPERON TRANSCRIPTIONAL REPRESSOR"/>
    <property type="match status" value="1"/>
</dbReference>
<dbReference type="Pfam" id="PF07729">
    <property type="entry name" value="FCD"/>
    <property type="match status" value="1"/>
</dbReference>
<keyword evidence="6" id="KW-1185">Reference proteome</keyword>
<dbReference type="Proteomes" id="UP000006637">
    <property type="component" value="Chromosome"/>
</dbReference>
<dbReference type="InterPro" id="IPR011711">
    <property type="entry name" value="GntR_C"/>
</dbReference>
<dbReference type="SMART" id="SM00895">
    <property type="entry name" value="FCD"/>
    <property type="match status" value="1"/>
</dbReference>
<dbReference type="PRINTS" id="PR00033">
    <property type="entry name" value="HTHASNC"/>
</dbReference>
<sequence length="226" mass="25792">MPVPEPTKKLNKTLMREEVYSTLKEWILDGTLKPKEKLRDTELARALGVSRMPVREALRRLEDEGLVETATNRWTRVATVDVSQAKRIYPILIALESLAVSLAAHRLEERDLRLMEEANERLRRMLRAGKAVEASEADRDFHEVLMSRTDNPDLIRIVDDLKAKLRLLEVVYFGGSIVAERSAEEHKEILAALREGDTGRASRAVEDNWRNSLQRVLEQLGGETGR</sequence>
<gene>
    <name evidence="5" type="ordered locus">Rxyl_3042</name>
</gene>
<feature type="domain" description="HTH gntR-type" evidence="4">
    <location>
        <begin position="13"/>
        <end position="80"/>
    </location>
</feature>
<dbReference type="PhylomeDB" id="Q1ARM8"/>
<dbReference type="InterPro" id="IPR036390">
    <property type="entry name" value="WH_DNA-bd_sf"/>
</dbReference>
<dbReference type="PRINTS" id="PR00035">
    <property type="entry name" value="HTHGNTR"/>
</dbReference>
<dbReference type="PROSITE" id="PS50949">
    <property type="entry name" value="HTH_GNTR"/>
    <property type="match status" value="1"/>
</dbReference>
<evidence type="ECO:0000256" key="2">
    <source>
        <dbReference type="ARBA" id="ARBA00023125"/>
    </source>
</evidence>
<evidence type="ECO:0000259" key="4">
    <source>
        <dbReference type="PROSITE" id="PS50949"/>
    </source>
</evidence>
<protein>
    <submittedName>
        <fullName evidence="5">Transcriptional regulator, GntR family</fullName>
    </submittedName>
</protein>
<keyword evidence="3" id="KW-0804">Transcription</keyword>
<dbReference type="SUPFAM" id="SSF46785">
    <property type="entry name" value="Winged helix' DNA-binding domain"/>
    <property type="match status" value="1"/>
</dbReference>
<dbReference type="InterPro" id="IPR036388">
    <property type="entry name" value="WH-like_DNA-bd_sf"/>
</dbReference>
<accession>Q1ARM8</accession>
<keyword evidence="1" id="KW-0805">Transcription regulation</keyword>
<keyword evidence="2" id="KW-0238">DNA-binding</keyword>
<evidence type="ECO:0000256" key="3">
    <source>
        <dbReference type="ARBA" id="ARBA00023163"/>
    </source>
</evidence>
<evidence type="ECO:0000313" key="5">
    <source>
        <dbReference type="EMBL" id="ABG05950.1"/>
    </source>
</evidence>
<reference evidence="5 6" key="1">
    <citation type="submission" date="2006-06" db="EMBL/GenBank/DDBJ databases">
        <title>Complete sequence of Rubrobacter xylanophilus DSM 9941.</title>
        <authorList>
            <consortium name="US DOE Joint Genome Institute"/>
            <person name="Copeland A."/>
            <person name="Lucas S."/>
            <person name="Lapidus A."/>
            <person name="Barry K."/>
            <person name="Detter J.C."/>
            <person name="Glavina del Rio T."/>
            <person name="Hammon N."/>
            <person name="Israni S."/>
            <person name="Dalin E."/>
            <person name="Tice H."/>
            <person name="Pitluck S."/>
            <person name="Munk A.C."/>
            <person name="Brettin T."/>
            <person name="Bruce D."/>
            <person name="Han C."/>
            <person name="Tapia R."/>
            <person name="Gilna P."/>
            <person name="Schmutz J."/>
            <person name="Larimer F."/>
            <person name="Land M."/>
            <person name="Hauser L."/>
            <person name="Kyrpides N."/>
            <person name="Lykidis A."/>
            <person name="da Costa M.S."/>
            <person name="Rainey F.A."/>
            <person name="Empadinhas N."/>
            <person name="Jolivet E."/>
            <person name="Battista J.R."/>
            <person name="Richardson P."/>
        </authorList>
    </citation>
    <scope>NUCLEOTIDE SEQUENCE [LARGE SCALE GENOMIC DNA]</scope>
    <source>
        <strain evidence="6">DSM 9941 / NBRC 16129 / PRD-1</strain>
    </source>
</reference>
<dbReference type="EMBL" id="CP000386">
    <property type="protein sequence ID" value="ABG05950.1"/>
    <property type="molecule type" value="Genomic_DNA"/>
</dbReference>
<dbReference type="Gene3D" id="1.20.120.530">
    <property type="entry name" value="GntR ligand-binding domain-like"/>
    <property type="match status" value="1"/>
</dbReference>
<evidence type="ECO:0000256" key="1">
    <source>
        <dbReference type="ARBA" id="ARBA00023015"/>
    </source>
</evidence>
<dbReference type="Pfam" id="PF00392">
    <property type="entry name" value="GntR"/>
    <property type="match status" value="1"/>
</dbReference>
<dbReference type="RefSeq" id="WP_011565958.1">
    <property type="nucleotide sequence ID" value="NC_008148.1"/>
</dbReference>
<evidence type="ECO:0000313" key="6">
    <source>
        <dbReference type="Proteomes" id="UP000006637"/>
    </source>
</evidence>
<dbReference type="CDD" id="cd07377">
    <property type="entry name" value="WHTH_GntR"/>
    <property type="match status" value="1"/>
</dbReference>
<dbReference type="OrthoDB" id="8664638at2"/>
<dbReference type="AlphaFoldDB" id="Q1ARM8"/>
<organism evidence="5 6">
    <name type="scientific">Rubrobacter xylanophilus (strain DSM 9941 / JCM 11954 / NBRC 16129 / PRD-1)</name>
    <dbReference type="NCBI Taxonomy" id="266117"/>
    <lineage>
        <taxon>Bacteria</taxon>
        <taxon>Bacillati</taxon>
        <taxon>Actinomycetota</taxon>
        <taxon>Rubrobacteria</taxon>
        <taxon>Rubrobacterales</taxon>
        <taxon>Rubrobacteraceae</taxon>
        <taxon>Rubrobacter</taxon>
    </lineage>
</organism>
<proteinExistence type="predicted"/>
<dbReference type="InterPro" id="IPR000485">
    <property type="entry name" value="AsnC-type_HTH_dom"/>
</dbReference>
<dbReference type="eggNOG" id="COG1802">
    <property type="taxonomic scope" value="Bacteria"/>
</dbReference>
<dbReference type="STRING" id="266117.Rxyl_3042"/>
<dbReference type="Gene3D" id="1.10.10.10">
    <property type="entry name" value="Winged helix-like DNA-binding domain superfamily/Winged helix DNA-binding domain"/>
    <property type="match status" value="1"/>
</dbReference>